<feature type="binding site" evidence="5">
    <location>
        <position position="130"/>
    </location>
    <ligand>
        <name>Zn(2+)</name>
        <dbReference type="ChEBI" id="CHEBI:29105"/>
        <note>structural</note>
    </ligand>
</feature>
<gene>
    <name evidence="5" type="primary">adk</name>
    <name evidence="9" type="ORF">UT40_C0001G0038</name>
</gene>
<feature type="binding site" evidence="5">
    <location>
        <position position="150"/>
    </location>
    <ligand>
        <name>Zn(2+)</name>
        <dbReference type="ChEBI" id="CHEBI:29105"/>
        <note>structural</note>
    </ligand>
</feature>
<comment type="caution">
    <text evidence="5">Lacks conserved residue(s) required for the propagation of feature annotation.</text>
</comment>
<dbReference type="CDD" id="cd01428">
    <property type="entry name" value="ADK"/>
    <property type="match status" value="1"/>
</dbReference>
<feature type="region of interest" description="LID" evidence="5">
    <location>
        <begin position="123"/>
        <end position="160"/>
    </location>
</feature>
<feature type="binding site" evidence="5">
    <location>
        <position position="157"/>
    </location>
    <ligand>
        <name>AMP</name>
        <dbReference type="ChEBI" id="CHEBI:456215"/>
    </ligand>
</feature>
<comment type="function">
    <text evidence="5">Catalyzes the reversible transfer of the terminal phosphate group between ATP and AMP. Plays an important role in cellular energy homeostasis and in adenine nucleotide metabolism.</text>
</comment>
<keyword evidence="5" id="KW-0963">Cytoplasm</keyword>
<evidence type="ECO:0000313" key="9">
    <source>
        <dbReference type="EMBL" id="KKR14408.1"/>
    </source>
</evidence>
<evidence type="ECO:0000313" key="10">
    <source>
        <dbReference type="Proteomes" id="UP000034690"/>
    </source>
</evidence>
<evidence type="ECO:0000256" key="5">
    <source>
        <dbReference type="HAMAP-Rule" id="MF_00235"/>
    </source>
</evidence>
<dbReference type="Pfam" id="PF05191">
    <property type="entry name" value="ADK_lid"/>
    <property type="match status" value="1"/>
</dbReference>
<keyword evidence="5 7" id="KW-0067">ATP-binding</keyword>
<comment type="pathway">
    <text evidence="5">Purine metabolism; AMP biosynthesis via salvage pathway; AMP from ADP: step 1/1.</text>
</comment>
<comment type="subcellular location">
    <subcellularLocation>
        <location evidence="5 7">Cytoplasm</location>
    </subcellularLocation>
</comment>
<feature type="binding site" evidence="5">
    <location>
        <begin position="82"/>
        <end position="85"/>
    </location>
    <ligand>
        <name>AMP</name>
        <dbReference type="ChEBI" id="CHEBI:456215"/>
    </ligand>
</feature>
<dbReference type="SUPFAM" id="SSF57774">
    <property type="entry name" value="Microbial and mitochondrial ADK, insert 'zinc finger' domain"/>
    <property type="match status" value="1"/>
</dbReference>
<dbReference type="HAMAP" id="MF_00235">
    <property type="entry name" value="Adenylate_kinase_Adk"/>
    <property type="match status" value="1"/>
</dbReference>
<dbReference type="InterPro" id="IPR007862">
    <property type="entry name" value="Adenylate_kinase_lid-dom"/>
</dbReference>
<accession>A0A0G0NFX9</accession>
<dbReference type="GO" id="GO:0005737">
    <property type="term" value="C:cytoplasm"/>
    <property type="evidence" value="ECO:0007669"/>
    <property type="project" value="UniProtKB-SubCell"/>
</dbReference>
<reference evidence="9 10" key="1">
    <citation type="journal article" date="2015" name="Nature">
        <title>rRNA introns, odd ribosomes, and small enigmatic genomes across a large radiation of phyla.</title>
        <authorList>
            <person name="Brown C.T."/>
            <person name="Hug L.A."/>
            <person name="Thomas B.C."/>
            <person name="Sharon I."/>
            <person name="Castelle C.J."/>
            <person name="Singh A."/>
            <person name="Wilkins M.J."/>
            <person name="Williams K.H."/>
            <person name="Banfield J.F."/>
        </authorList>
    </citation>
    <scope>NUCLEOTIDE SEQUENCE [LARGE SCALE GENOMIC DNA]</scope>
</reference>
<evidence type="ECO:0000256" key="2">
    <source>
        <dbReference type="ARBA" id="ARBA00022727"/>
    </source>
</evidence>
<dbReference type="PRINTS" id="PR00094">
    <property type="entry name" value="ADENYLTKNASE"/>
</dbReference>
<dbReference type="Pfam" id="PF00406">
    <property type="entry name" value="ADK"/>
    <property type="match status" value="1"/>
</dbReference>
<feature type="binding site" evidence="5">
    <location>
        <position position="196"/>
    </location>
    <ligand>
        <name>ATP</name>
        <dbReference type="ChEBI" id="CHEBI:30616"/>
    </ligand>
</feature>
<name>A0A0G0NFX9_9BACT</name>
<keyword evidence="1 5" id="KW-0808">Transferase</keyword>
<dbReference type="InterPro" id="IPR027417">
    <property type="entry name" value="P-loop_NTPase"/>
</dbReference>
<feature type="binding site" evidence="5">
    <location>
        <position position="124"/>
    </location>
    <ligand>
        <name>ATP</name>
        <dbReference type="ChEBI" id="CHEBI:30616"/>
    </ligand>
</feature>
<organism evidence="9 10">
    <name type="scientific">Candidatus Woesebacteria bacterium GW2011_GWA1_39_21b</name>
    <dbReference type="NCBI Taxonomy" id="1618551"/>
    <lineage>
        <taxon>Bacteria</taxon>
        <taxon>Candidatus Woeseibacteriota</taxon>
    </lineage>
</organism>
<feature type="binding site" evidence="5">
    <location>
        <position position="127"/>
    </location>
    <ligand>
        <name>Zn(2+)</name>
        <dbReference type="ChEBI" id="CHEBI:29105"/>
        <note>structural</note>
    </ligand>
</feature>
<feature type="binding site" evidence="5">
    <location>
        <begin position="53"/>
        <end position="55"/>
    </location>
    <ligand>
        <name>AMP</name>
        <dbReference type="ChEBI" id="CHEBI:456215"/>
    </ligand>
</feature>
<protein>
    <recommendedName>
        <fullName evidence="5 7">Adenylate kinase</fullName>
        <shortName evidence="5">AK</shortName>
        <ecNumber evidence="5 7">2.7.4.3</ecNumber>
    </recommendedName>
    <alternativeName>
        <fullName evidence="5">ATP-AMP transphosphorylase</fullName>
    </alternativeName>
    <alternativeName>
        <fullName evidence="5">ATP:AMP phosphotransferase</fullName>
    </alternativeName>
    <alternativeName>
        <fullName evidence="5">Adenylate monophosphate kinase</fullName>
    </alternativeName>
</protein>
<evidence type="ECO:0000256" key="3">
    <source>
        <dbReference type="ARBA" id="ARBA00022741"/>
    </source>
</evidence>
<dbReference type="Proteomes" id="UP000034690">
    <property type="component" value="Unassembled WGS sequence"/>
</dbReference>
<feature type="binding site" evidence="5">
    <location>
        <position position="168"/>
    </location>
    <ligand>
        <name>AMP</name>
        <dbReference type="ChEBI" id="CHEBI:456215"/>
    </ligand>
</feature>
<feature type="binding site" evidence="5">
    <location>
        <position position="89"/>
    </location>
    <ligand>
        <name>AMP</name>
        <dbReference type="ChEBI" id="CHEBI:456215"/>
    </ligand>
</feature>
<dbReference type="Gene3D" id="3.40.50.300">
    <property type="entry name" value="P-loop containing nucleotide triphosphate hydrolases"/>
    <property type="match status" value="1"/>
</dbReference>
<feature type="binding site" evidence="5">
    <location>
        <begin position="10"/>
        <end position="15"/>
    </location>
    <ligand>
        <name>ATP</name>
        <dbReference type="ChEBI" id="CHEBI:30616"/>
    </ligand>
</feature>
<feature type="binding site" evidence="5">
    <location>
        <position position="36"/>
    </location>
    <ligand>
        <name>AMP</name>
        <dbReference type="ChEBI" id="CHEBI:456215"/>
    </ligand>
</feature>
<dbReference type="GO" id="GO:0044209">
    <property type="term" value="P:AMP salvage"/>
    <property type="evidence" value="ECO:0007669"/>
    <property type="project" value="UniProtKB-UniRule"/>
</dbReference>
<keyword evidence="5" id="KW-0862">Zinc</keyword>
<keyword evidence="3 5" id="KW-0547">Nucleotide-binding</keyword>
<dbReference type="NCBIfam" id="TIGR01351">
    <property type="entry name" value="adk"/>
    <property type="match status" value="1"/>
</dbReference>
<dbReference type="SUPFAM" id="SSF52540">
    <property type="entry name" value="P-loop containing nucleoside triphosphate hydrolases"/>
    <property type="match status" value="1"/>
</dbReference>
<keyword evidence="5" id="KW-0479">Metal-binding</keyword>
<comment type="domain">
    <text evidence="5">Consists of three domains, a large central CORE domain and two small peripheral domains, NMPbind and LID, which undergo movements during catalysis. The LID domain closes over the site of phosphoryl transfer upon ATP binding. Assembling and dissambling the active center during each catalytic cycle provides an effective means to prevent ATP hydrolysis. Some bacteria have evolved a zinc-coordinating structure that stabilizes the LID domain.</text>
</comment>
<feature type="binding site" evidence="5">
    <location>
        <begin position="133"/>
        <end position="134"/>
    </location>
    <ligand>
        <name>ATP</name>
        <dbReference type="ChEBI" id="CHEBI:30616"/>
    </ligand>
</feature>
<dbReference type="AlphaFoldDB" id="A0A0G0NFX9"/>
<evidence type="ECO:0000256" key="7">
    <source>
        <dbReference type="RuleBase" id="RU003331"/>
    </source>
</evidence>
<comment type="subunit">
    <text evidence="5 7">Monomer.</text>
</comment>
<dbReference type="InterPro" id="IPR006259">
    <property type="entry name" value="Adenyl_kin_sub"/>
</dbReference>
<keyword evidence="2 5" id="KW-0545">Nucleotide biosynthesis</keyword>
<dbReference type="EC" id="2.7.4.3" evidence="5 7"/>
<dbReference type="PANTHER" id="PTHR23359">
    <property type="entry name" value="NUCLEOTIDE KINASE"/>
    <property type="match status" value="1"/>
</dbReference>
<dbReference type="PATRIC" id="fig|1618551.3.peg.42"/>
<feature type="binding site" evidence="5">
    <location>
        <position position="147"/>
    </location>
    <ligand>
        <name>Zn(2+)</name>
        <dbReference type="ChEBI" id="CHEBI:29105"/>
        <note>structural</note>
    </ligand>
</feature>
<dbReference type="GO" id="GO:0005524">
    <property type="term" value="F:ATP binding"/>
    <property type="evidence" value="ECO:0007669"/>
    <property type="project" value="UniProtKB-UniRule"/>
</dbReference>
<evidence type="ECO:0000256" key="1">
    <source>
        <dbReference type="ARBA" id="ARBA00022679"/>
    </source>
</evidence>
<keyword evidence="4 5" id="KW-0418">Kinase</keyword>
<feature type="binding site" evidence="5">
    <location>
        <position position="31"/>
    </location>
    <ligand>
        <name>AMP</name>
        <dbReference type="ChEBI" id="CHEBI:456215"/>
    </ligand>
</feature>
<dbReference type="InterPro" id="IPR000850">
    <property type="entry name" value="Adenylat/UMP-CMP_kin"/>
</dbReference>
<dbReference type="EMBL" id="LBWQ01000001">
    <property type="protein sequence ID" value="KKR14408.1"/>
    <property type="molecule type" value="Genomic_DNA"/>
</dbReference>
<feature type="domain" description="Adenylate kinase active site lid" evidence="8">
    <location>
        <begin position="124"/>
        <end position="159"/>
    </location>
</feature>
<evidence type="ECO:0000256" key="4">
    <source>
        <dbReference type="ARBA" id="ARBA00022777"/>
    </source>
</evidence>
<evidence type="ECO:0000256" key="6">
    <source>
        <dbReference type="RuleBase" id="RU003330"/>
    </source>
</evidence>
<comment type="catalytic activity">
    <reaction evidence="5 7">
        <text>AMP + ATP = 2 ADP</text>
        <dbReference type="Rhea" id="RHEA:12973"/>
        <dbReference type="ChEBI" id="CHEBI:30616"/>
        <dbReference type="ChEBI" id="CHEBI:456215"/>
        <dbReference type="ChEBI" id="CHEBI:456216"/>
        <dbReference type="EC" id="2.7.4.3"/>
    </reaction>
</comment>
<comment type="similarity">
    <text evidence="5 6">Belongs to the adenylate kinase family.</text>
</comment>
<evidence type="ECO:0000259" key="8">
    <source>
        <dbReference type="Pfam" id="PF05191"/>
    </source>
</evidence>
<comment type="caution">
    <text evidence="9">The sequence shown here is derived from an EMBL/GenBank/DDBJ whole genome shotgun (WGS) entry which is preliminary data.</text>
</comment>
<dbReference type="GO" id="GO:0004017">
    <property type="term" value="F:AMP kinase activity"/>
    <property type="evidence" value="ECO:0007669"/>
    <property type="project" value="UniProtKB-UniRule"/>
</dbReference>
<dbReference type="InterPro" id="IPR036193">
    <property type="entry name" value="ADK_active_lid_dom_sf"/>
</dbReference>
<proteinExistence type="inferred from homology"/>
<dbReference type="GO" id="GO:0008270">
    <property type="term" value="F:zinc ion binding"/>
    <property type="evidence" value="ECO:0007669"/>
    <property type="project" value="UniProtKB-UniRule"/>
</dbReference>
<dbReference type="UniPathway" id="UPA00588">
    <property type="reaction ID" value="UER00649"/>
</dbReference>
<sequence length="217" mass="24850">MNIVVLGAPASGKGTQAQLLSEKFKLFHFQTGELSRSLAKKDPRIKKIVDSGKLIPEEEMTMYALDYLKENKPDLKNILFEGFPRFISQYEALEKFLELKGDGIDAVISLDISEREAVRRLSARRICENCGEIYNLITTPPPEEGKCGNCGGKLVQRADDKPESIKVRFSYYKDNTEKLIDYLDRKKKLIRIDGERPIEVIFKDILQKLKVKDARKH</sequence>